<protein>
    <submittedName>
        <fullName evidence="1">Uncharacterized protein</fullName>
    </submittedName>
</protein>
<gene>
    <name evidence="1" type="ORF">METZ01_LOCUS43894</name>
</gene>
<evidence type="ECO:0000313" key="1">
    <source>
        <dbReference type="EMBL" id="SUZ91040.1"/>
    </source>
</evidence>
<sequence>MSKNFYCKKGGSLKSFLMGHNTITLNIKEFNKQQSQIKKNEKKLANLVQEAAIARMILKMKFDMDQAPYYVFKNLCEVLQIYDEYVYWYTVGEPPLPVTNEQAKENTKAINNVKFLSKKKKEKIIAEFKELHKEMSDYDQDAAIQNNTEVDHKEFALQAVMWAQVDIMEDFLKNGSSKSFMKMHAIYKHDKNNKFRRTKVFDIKNLKNYNNNNGNQHQIIDQILRFYHRSRMHLPKMQEWENPIVKYRNELPVFDPKFFKGIAHANAN</sequence>
<name>A0A381RH03_9ZZZZ</name>
<organism evidence="1">
    <name type="scientific">marine metagenome</name>
    <dbReference type="NCBI Taxonomy" id="408172"/>
    <lineage>
        <taxon>unclassified sequences</taxon>
        <taxon>metagenomes</taxon>
        <taxon>ecological metagenomes</taxon>
    </lineage>
</organism>
<dbReference type="AlphaFoldDB" id="A0A381RH03"/>
<dbReference type="EMBL" id="UINC01001943">
    <property type="protein sequence ID" value="SUZ91040.1"/>
    <property type="molecule type" value="Genomic_DNA"/>
</dbReference>
<accession>A0A381RH03</accession>
<proteinExistence type="predicted"/>
<reference evidence="1" key="1">
    <citation type="submission" date="2018-05" db="EMBL/GenBank/DDBJ databases">
        <authorList>
            <person name="Lanie J.A."/>
            <person name="Ng W.-L."/>
            <person name="Kazmierczak K.M."/>
            <person name="Andrzejewski T.M."/>
            <person name="Davidsen T.M."/>
            <person name="Wayne K.J."/>
            <person name="Tettelin H."/>
            <person name="Glass J.I."/>
            <person name="Rusch D."/>
            <person name="Podicherti R."/>
            <person name="Tsui H.-C.T."/>
            <person name="Winkler M.E."/>
        </authorList>
    </citation>
    <scope>NUCLEOTIDE SEQUENCE</scope>
</reference>